<dbReference type="InterPro" id="IPR055355">
    <property type="entry name" value="ZP-C"/>
</dbReference>
<evidence type="ECO:0000256" key="1">
    <source>
        <dbReference type="ARBA" id="ARBA00023157"/>
    </source>
</evidence>
<protein>
    <recommendedName>
        <fullName evidence="2">ZP domain-containing protein</fullName>
    </recommendedName>
</protein>
<proteinExistence type="predicted"/>
<dbReference type="GO" id="GO:0032190">
    <property type="term" value="F:acrosin binding"/>
    <property type="evidence" value="ECO:0007669"/>
    <property type="project" value="TreeGrafter"/>
</dbReference>
<reference evidence="3" key="2">
    <citation type="submission" date="2025-09" db="UniProtKB">
        <authorList>
            <consortium name="Ensembl"/>
        </authorList>
    </citation>
    <scope>IDENTIFICATION</scope>
</reference>
<dbReference type="GeneTree" id="ENSGT00940000176015"/>
<dbReference type="Ensembl" id="ENSSLDT00000016984.1">
    <property type="protein sequence ID" value="ENSSLDP00000016387.1"/>
    <property type="gene ID" value="ENSSLDG00000012981.1"/>
</dbReference>
<dbReference type="FunFam" id="2.60.40.4100:FF:000002">
    <property type="entry name" value="Zona pellucida sperm-binding protein 3"/>
    <property type="match status" value="1"/>
</dbReference>
<name>A0A3B4XJG5_SERLL</name>
<sequence length="455" mass="50144">YGVHTIVYCCMDLYLIHQRPIIVNPMQPVLTKNFSVLFRISFVETNDLFCFVFFWFPAASWTSATESNVYERGQVVNLKVSAKTRPDQQLFIQSCFVSASPEPQTKSRHALIMNKGCTTPLGSPHPVVHFVASSRGDVVNLALNTSYLISELYIHCTVLISDQGVTIGSKSCNYNVIQSRWEELSGDFEVCECCSSRCKGPSVKHFPEGRCFVFLAHVISAKATVSTGPLVILDKMISEPAVSGPQETTPVPLTDSMLSDAAVSDETIVSGTSVSRSKFSSPPQGVVVVSQDPVARLTLWLPGQVQDTEHSSNIGSESEDSLTVVLKASDVVSTDLSVPSTDQESHLNPPTNKINFPLPAEMTVNDLNQIDFNQTGEDLAQMQVDAAAMSQEETTDVQPIIRSKIQFSKGMDGSQTLSYEEEVVKPRQKGLHLIFLDLLRYLNLESFISFQFLLL</sequence>
<evidence type="ECO:0000313" key="3">
    <source>
        <dbReference type="Ensembl" id="ENSSLDP00000016387.1"/>
    </source>
</evidence>
<keyword evidence="4" id="KW-1185">Reference proteome</keyword>
<accession>A0A3B4XJG5</accession>
<dbReference type="Proteomes" id="UP000261360">
    <property type="component" value="Unplaced"/>
</dbReference>
<dbReference type="GO" id="GO:0031012">
    <property type="term" value="C:extracellular matrix"/>
    <property type="evidence" value="ECO:0007669"/>
    <property type="project" value="TreeGrafter"/>
</dbReference>
<dbReference type="InterPro" id="IPR001507">
    <property type="entry name" value="ZP_dom"/>
</dbReference>
<dbReference type="STRING" id="1841481.ENSSLDP00000016387"/>
<dbReference type="PROSITE" id="PS51034">
    <property type="entry name" value="ZP_2"/>
    <property type="match status" value="1"/>
</dbReference>
<reference evidence="3" key="1">
    <citation type="submission" date="2025-08" db="UniProtKB">
        <authorList>
            <consortium name="Ensembl"/>
        </authorList>
    </citation>
    <scope>IDENTIFICATION</scope>
</reference>
<dbReference type="AlphaFoldDB" id="A0A3B4XJG5"/>
<dbReference type="PANTHER" id="PTHR11576:SF18">
    <property type="entry name" value="ZONA PELLUCIDA PROTEIN C"/>
    <property type="match status" value="1"/>
</dbReference>
<dbReference type="GO" id="GO:0007339">
    <property type="term" value="P:binding of sperm to zona pellucida"/>
    <property type="evidence" value="ECO:0007669"/>
    <property type="project" value="TreeGrafter"/>
</dbReference>
<dbReference type="InterPro" id="IPR042235">
    <property type="entry name" value="ZP-C_dom"/>
</dbReference>
<keyword evidence="1" id="KW-1015">Disulfide bond</keyword>
<organism evidence="3 4">
    <name type="scientific">Seriola lalandi dorsalis</name>
    <dbReference type="NCBI Taxonomy" id="1841481"/>
    <lineage>
        <taxon>Eukaryota</taxon>
        <taxon>Metazoa</taxon>
        <taxon>Chordata</taxon>
        <taxon>Craniata</taxon>
        <taxon>Vertebrata</taxon>
        <taxon>Euteleostomi</taxon>
        <taxon>Actinopterygii</taxon>
        <taxon>Neopterygii</taxon>
        <taxon>Teleostei</taxon>
        <taxon>Neoteleostei</taxon>
        <taxon>Acanthomorphata</taxon>
        <taxon>Carangaria</taxon>
        <taxon>Carangiformes</taxon>
        <taxon>Carangidae</taxon>
        <taxon>Seriola</taxon>
    </lineage>
</organism>
<dbReference type="Pfam" id="PF00100">
    <property type="entry name" value="Zona_pellucida"/>
    <property type="match status" value="1"/>
</dbReference>
<dbReference type="GO" id="GO:2000344">
    <property type="term" value="P:positive regulation of acrosome reaction"/>
    <property type="evidence" value="ECO:0007669"/>
    <property type="project" value="TreeGrafter"/>
</dbReference>
<evidence type="ECO:0000259" key="2">
    <source>
        <dbReference type="PROSITE" id="PS51034"/>
    </source>
</evidence>
<dbReference type="GO" id="GO:0035803">
    <property type="term" value="P:egg coat formation"/>
    <property type="evidence" value="ECO:0007669"/>
    <property type="project" value="TreeGrafter"/>
</dbReference>
<evidence type="ECO:0000313" key="4">
    <source>
        <dbReference type="Proteomes" id="UP000261360"/>
    </source>
</evidence>
<feature type="domain" description="ZP" evidence="2">
    <location>
        <begin position="1"/>
        <end position="179"/>
    </location>
</feature>
<dbReference type="Gene3D" id="2.60.40.4100">
    <property type="entry name" value="Zona pellucida, ZP-C domain"/>
    <property type="match status" value="1"/>
</dbReference>
<dbReference type="PANTHER" id="PTHR11576">
    <property type="entry name" value="ZONA PELLUCIDA SPERM-BINDING PROTEIN 3"/>
    <property type="match status" value="1"/>
</dbReference>